<reference evidence="2" key="1">
    <citation type="submission" date="2016-10" db="EMBL/GenBank/DDBJ databases">
        <authorList>
            <person name="Varghese N."/>
            <person name="Submissions S."/>
        </authorList>
    </citation>
    <scope>NUCLEOTIDE SEQUENCE [LARGE SCALE GENOMIC DNA]</scope>
    <source>
        <strain evidence="2">DSM 17724</strain>
    </source>
</reference>
<dbReference type="RefSeq" id="WP_089791368.1">
    <property type="nucleotide sequence ID" value="NZ_FOIU01000001.1"/>
</dbReference>
<sequence length="136" mass="16065">MKFFTFFRLACIFLLLVSCKEKRFLNNHEVILVTNFINGDEKLREEAKIFESKNRIKFDESNKIYLRFISKYEKIDTVKSTHFYPALIIDGYYLYSFKNIKTNKVAAFGTGVNAQTGQVKQFKKVIWINEHSLKSN</sequence>
<accession>A0A1I0PX37</accession>
<proteinExistence type="predicted"/>
<gene>
    <name evidence="1" type="ORF">SAMN05421841_1502</name>
</gene>
<dbReference type="Proteomes" id="UP000199469">
    <property type="component" value="Unassembled WGS sequence"/>
</dbReference>
<evidence type="ECO:0000313" key="1">
    <source>
        <dbReference type="EMBL" id="SEW19156.1"/>
    </source>
</evidence>
<keyword evidence="2" id="KW-1185">Reference proteome</keyword>
<dbReference type="PROSITE" id="PS51257">
    <property type="entry name" value="PROKAR_LIPOPROTEIN"/>
    <property type="match status" value="1"/>
</dbReference>
<organism evidence="1 2">
    <name type="scientific">Chryseobacterium wanjuense</name>
    <dbReference type="NCBI Taxonomy" id="356305"/>
    <lineage>
        <taxon>Bacteria</taxon>
        <taxon>Pseudomonadati</taxon>
        <taxon>Bacteroidota</taxon>
        <taxon>Flavobacteriia</taxon>
        <taxon>Flavobacteriales</taxon>
        <taxon>Weeksellaceae</taxon>
        <taxon>Chryseobacterium group</taxon>
        <taxon>Chryseobacterium</taxon>
    </lineage>
</organism>
<dbReference type="EMBL" id="FOIU01000001">
    <property type="protein sequence ID" value="SEW19156.1"/>
    <property type="molecule type" value="Genomic_DNA"/>
</dbReference>
<dbReference type="STRING" id="356305.SAMN05421841_1502"/>
<dbReference type="AlphaFoldDB" id="A0A1I0PX37"/>
<protein>
    <recommendedName>
        <fullName evidence="3">Lipoprotein</fullName>
    </recommendedName>
</protein>
<name>A0A1I0PX37_9FLAO</name>
<evidence type="ECO:0000313" key="2">
    <source>
        <dbReference type="Proteomes" id="UP000199469"/>
    </source>
</evidence>
<dbReference type="OrthoDB" id="9956504at2"/>
<evidence type="ECO:0008006" key="3">
    <source>
        <dbReference type="Google" id="ProtNLM"/>
    </source>
</evidence>